<feature type="compositionally biased region" description="Basic and acidic residues" evidence="1">
    <location>
        <begin position="221"/>
        <end position="233"/>
    </location>
</feature>
<evidence type="ECO:0000313" key="4">
    <source>
        <dbReference type="Proteomes" id="UP001159363"/>
    </source>
</evidence>
<reference evidence="3 4" key="1">
    <citation type="submission" date="2023-02" db="EMBL/GenBank/DDBJ databases">
        <title>LHISI_Scaffold_Assembly.</title>
        <authorList>
            <person name="Stuart O.P."/>
            <person name="Cleave R."/>
            <person name="Magrath M.J.L."/>
            <person name="Mikheyev A.S."/>
        </authorList>
    </citation>
    <scope>NUCLEOTIDE SEQUENCE [LARGE SCALE GENOMIC DNA]</scope>
    <source>
        <strain evidence="3">Daus_M_001</strain>
        <tissue evidence="3">Leg muscle</tissue>
    </source>
</reference>
<dbReference type="EMBL" id="JARBHB010000011">
    <property type="protein sequence ID" value="KAJ8873365.1"/>
    <property type="molecule type" value="Genomic_DNA"/>
</dbReference>
<name>A0ABQ9GMY1_9NEOP</name>
<sequence length="233" mass="26216">MQQLQPRDKWLKNYDTLKIGDLVLIRDNNLPPVHCRLGRITKILPGSDGIMLVAQFKIPACQLLYSLLDTVADFPSAGHISRRSSSIARNSATHSPINYSGSEACRTFISFALTIWKVQRTPSHAERTRSVIQSIPQINTEFNTTRAYPSADWLSDAAVGRDHVSDWLPRDAKRFLLAGLPDIDWLSTYRNEKAVSELLQRNRDAISCEPNDLGRTNVTRHHSDTGGDVRPIK</sequence>
<feature type="domain" description="DUF5641" evidence="2">
    <location>
        <begin position="1"/>
        <end position="59"/>
    </location>
</feature>
<accession>A0ABQ9GMY1</accession>
<protein>
    <recommendedName>
        <fullName evidence="2">DUF5641 domain-containing protein</fullName>
    </recommendedName>
</protein>
<proteinExistence type="predicted"/>
<organism evidence="3 4">
    <name type="scientific">Dryococelus australis</name>
    <dbReference type="NCBI Taxonomy" id="614101"/>
    <lineage>
        <taxon>Eukaryota</taxon>
        <taxon>Metazoa</taxon>
        <taxon>Ecdysozoa</taxon>
        <taxon>Arthropoda</taxon>
        <taxon>Hexapoda</taxon>
        <taxon>Insecta</taxon>
        <taxon>Pterygota</taxon>
        <taxon>Neoptera</taxon>
        <taxon>Polyneoptera</taxon>
        <taxon>Phasmatodea</taxon>
        <taxon>Verophasmatodea</taxon>
        <taxon>Anareolatae</taxon>
        <taxon>Phasmatidae</taxon>
        <taxon>Eurycanthinae</taxon>
        <taxon>Dryococelus</taxon>
    </lineage>
</organism>
<gene>
    <name evidence="3" type="ORF">PR048_026999</name>
</gene>
<keyword evidence="4" id="KW-1185">Reference proteome</keyword>
<dbReference type="Pfam" id="PF18701">
    <property type="entry name" value="DUF5641"/>
    <property type="match status" value="1"/>
</dbReference>
<evidence type="ECO:0000313" key="3">
    <source>
        <dbReference type="EMBL" id="KAJ8873365.1"/>
    </source>
</evidence>
<dbReference type="InterPro" id="IPR040676">
    <property type="entry name" value="DUF5641"/>
</dbReference>
<evidence type="ECO:0000256" key="1">
    <source>
        <dbReference type="SAM" id="MobiDB-lite"/>
    </source>
</evidence>
<feature type="region of interest" description="Disordered" evidence="1">
    <location>
        <begin position="209"/>
        <end position="233"/>
    </location>
</feature>
<evidence type="ECO:0000259" key="2">
    <source>
        <dbReference type="Pfam" id="PF18701"/>
    </source>
</evidence>
<dbReference type="Proteomes" id="UP001159363">
    <property type="component" value="Chromosome 10"/>
</dbReference>
<comment type="caution">
    <text evidence="3">The sequence shown here is derived from an EMBL/GenBank/DDBJ whole genome shotgun (WGS) entry which is preliminary data.</text>
</comment>